<dbReference type="RefSeq" id="WP_047263095.1">
    <property type="nucleotide sequence ID" value="NZ_CP011542.1"/>
</dbReference>
<keyword evidence="3" id="KW-1185">Reference proteome</keyword>
<organism evidence="2 3">
    <name type="scientific">Corynebacterium mustelae</name>
    <dbReference type="NCBI Taxonomy" id="571915"/>
    <lineage>
        <taxon>Bacteria</taxon>
        <taxon>Bacillati</taxon>
        <taxon>Actinomycetota</taxon>
        <taxon>Actinomycetes</taxon>
        <taxon>Mycobacteriales</taxon>
        <taxon>Corynebacteriaceae</taxon>
        <taxon>Corynebacterium</taxon>
    </lineage>
</organism>
<keyword evidence="1" id="KW-0812">Transmembrane</keyword>
<dbReference type="Proteomes" id="UP000035199">
    <property type="component" value="Chromosome"/>
</dbReference>
<proteinExistence type="predicted"/>
<evidence type="ECO:0000313" key="2">
    <source>
        <dbReference type="EMBL" id="AKK07222.1"/>
    </source>
</evidence>
<dbReference type="AlphaFoldDB" id="A0A0G3H7X2"/>
<dbReference type="STRING" id="571915.CMUST_14645"/>
<evidence type="ECO:0000256" key="1">
    <source>
        <dbReference type="SAM" id="Phobius"/>
    </source>
</evidence>
<reference evidence="3" key="2">
    <citation type="submission" date="2015-05" db="EMBL/GenBank/DDBJ databases">
        <title>Complete genome sequence of Corynebacterium mustelae DSM 45274, isolated from various tissues of a male ferret with lethal sepsis.</title>
        <authorList>
            <person name="Ruckert C."/>
            <person name="Albersmeier A."/>
            <person name="Winkler A."/>
            <person name="Tauch A."/>
        </authorList>
    </citation>
    <scope>NUCLEOTIDE SEQUENCE [LARGE SCALE GENOMIC DNA]</scope>
    <source>
        <strain evidence="3">DSM 45274</strain>
    </source>
</reference>
<name>A0A0G3H7X2_9CORY</name>
<dbReference type="PATRIC" id="fig|571915.4.peg.3148"/>
<protein>
    <submittedName>
        <fullName evidence="2">Putative DUF4244 family protein</fullName>
    </submittedName>
</protein>
<dbReference type="EMBL" id="CP011542">
    <property type="protein sequence ID" value="AKK07222.1"/>
    <property type="molecule type" value="Genomic_DNA"/>
</dbReference>
<dbReference type="Pfam" id="PF14029">
    <property type="entry name" value="DUF4244"/>
    <property type="match status" value="1"/>
</dbReference>
<reference evidence="2 3" key="1">
    <citation type="journal article" date="2015" name="Genome Announc.">
        <title>Complete Genome Sequence of the Type Strain Corynebacterium mustelae DSM 45274, Isolated from Various Tissues of a Male Ferret with Lethal Sepsis.</title>
        <authorList>
            <person name="Ruckert C."/>
            <person name="Eimer J."/>
            <person name="Winkler A."/>
            <person name="Tauch A."/>
        </authorList>
    </citation>
    <scope>NUCLEOTIDE SEQUENCE [LARGE SCALE GENOMIC DNA]</scope>
    <source>
        <strain evidence="2 3">DSM 45274</strain>
    </source>
</reference>
<accession>A0A0G3H7X2</accession>
<dbReference type="KEGG" id="cmv:CMUST_14645"/>
<evidence type="ECO:0000313" key="3">
    <source>
        <dbReference type="Proteomes" id="UP000035199"/>
    </source>
</evidence>
<sequence length="72" mass="7479">MEKIFSTIIHAWTTWHVPDLLADDEGSTTIEYAMGALAAAALAGALYLVVTSGSVSDALESIITNALSKSPA</sequence>
<keyword evidence="1" id="KW-0472">Membrane</keyword>
<feature type="transmembrane region" description="Helical" evidence="1">
    <location>
        <begin position="32"/>
        <end position="50"/>
    </location>
</feature>
<dbReference type="InterPro" id="IPR025338">
    <property type="entry name" value="DUF4244"/>
</dbReference>
<gene>
    <name evidence="2" type="ORF">CMUST_14645</name>
</gene>
<keyword evidence="1" id="KW-1133">Transmembrane helix</keyword>